<gene>
    <name evidence="1" type="ORF">GCM10009849_19420</name>
</gene>
<dbReference type="EMBL" id="BAAAQW010000005">
    <property type="protein sequence ID" value="GAA2200136.1"/>
    <property type="molecule type" value="Genomic_DNA"/>
</dbReference>
<accession>A0ABN3BT86</accession>
<proteinExistence type="predicted"/>
<protein>
    <recommendedName>
        <fullName evidence="3">Killing trait domain-containing protein</fullName>
    </recommendedName>
</protein>
<sequence length="66" mass="6537">MTKLSIADLATETVELLPSRDTMVLNVLSANIAGVVAANTAAALNVGTALSAATAVAGQSINVVQL</sequence>
<dbReference type="RefSeq" id="WP_344299505.1">
    <property type="nucleotide sequence ID" value="NZ_BAAAQW010000005.1"/>
</dbReference>
<evidence type="ECO:0000313" key="2">
    <source>
        <dbReference type="Proteomes" id="UP001500432"/>
    </source>
</evidence>
<evidence type="ECO:0000313" key="1">
    <source>
        <dbReference type="EMBL" id="GAA2200136.1"/>
    </source>
</evidence>
<evidence type="ECO:0008006" key="3">
    <source>
        <dbReference type="Google" id="ProtNLM"/>
    </source>
</evidence>
<reference evidence="1 2" key="1">
    <citation type="journal article" date="2019" name="Int. J. Syst. Evol. Microbiol.">
        <title>The Global Catalogue of Microorganisms (GCM) 10K type strain sequencing project: providing services to taxonomists for standard genome sequencing and annotation.</title>
        <authorList>
            <consortium name="The Broad Institute Genomics Platform"/>
            <consortium name="The Broad Institute Genome Sequencing Center for Infectious Disease"/>
            <person name="Wu L."/>
            <person name="Ma J."/>
        </authorList>
    </citation>
    <scope>NUCLEOTIDE SEQUENCE [LARGE SCALE GENOMIC DNA]</scope>
    <source>
        <strain evidence="1 2">JCM 16034</strain>
    </source>
</reference>
<organism evidence="1 2">
    <name type="scientific">Sinomonas flava</name>
    <dbReference type="NCBI Taxonomy" id="496857"/>
    <lineage>
        <taxon>Bacteria</taxon>
        <taxon>Bacillati</taxon>
        <taxon>Actinomycetota</taxon>
        <taxon>Actinomycetes</taxon>
        <taxon>Micrococcales</taxon>
        <taxon>Micrococcaceae</taxon>
        <taxon>Sinomonas</taxon>
    </lineage>
</organism>
<keyword evidence="2" id="KW-1185">Reference proteome</keyword>
<comment type="caution">
    <text evidence="1">The sequence shown here is derived from an EMBL/GenBank/DDBJ whole genome shotgun (WGS) entry which is preliminary data.</text>
</comment>
<dbReference type="Proteomes" id="UP001500432">
    <property type="component" value="Unassembled WGS sequence"/>
</dbReference>
<name>A0ABN3BT86_9MICC</name>